<dbReference type="InterPro" id="IPR023230">
    <property type="entry name" value="Glyco_hydro_2_CS"/>
</dbReference>
<keyword evidence="6 10" id="KW-0378">Hydrolase</keyword>
<dbReference type="InterPro" id="IPR013783">
    <property type="entry name" value="Ig-like_fold"/>
</dbReference>
<dbReference type="InterPro" id="IPR008979">
    <property type="entry name" value="Galactose-bd-like_sf"/>
</dbReference>
<dbReference type="InterPro" id="IPR004199">
    <property type="entry name" value="B-gal_small/dom_5"/>
</dbReference>
<dbReference type="InterPro" id="IPR006103">
    <property type="entry name" value="Glyco_hydro_2_cat"/>
</dbReference>
<evidence type="ECO:0000259" key="12">
    <source>
        <dbReference type="SMART" id="SM01038"/>
    </source>
</evidence>
<evidence type="ECO:0000313" key="14">
    <source>
        <dbReference type="Proteomes" id="UP000585050"/>
    </source>
</evidence>
<dbReference type="Gene3D" id="2.60.40.10">
    <property type="entry name" value="Immunoglobulins"/>
    <property type="match status" value="2"/>
</dbReference>
<feature type="signal peptide" evidence="11">
    <location>
        <begin position="1"/>
        <end position="18"/>
    </location>
</feature>
<comment type="caution">
    <text evidence="13">The sequence shown here is derived from an EMBL/GenBank/DDBJ whole genome shotgun (WGS) entry which is preliminary data.</text>
</comment>
<name>A0A7X8SK96_9BACT</name>
<gene>
    <name evidence="13" type="ORF">HGP29_11115</name>
</gene>
<evidence type="ECO:0000256" key="2">
    <source>
        <dbReference type="ARBA" id="ARBA00001913"/>
    </source>
</evidence>
<reference evidence="13 14" key="1">
    <citation type="submission" date="2020-04" db="EMBL/GenBank/DDBJ databases">
        <title>Flammeovirga sp. SR4, a novel species isolated from seawater.</title>
        <authorList>
            <person name="Wang X."/>
        </authorList>
    </citation>
    <scope>NUCLEOTIDE SEQUENCE [LARGE SCALE GENOMIC DNA]</scope>
    <source>
        <strain evidence="13 14">SR4</strain>
    </source>
</reference>
<dbReference type="InterPro" id="IPR006101">
    <property type="entry name" value="Glyco_hydro_2"/>
</dbReference>
<evidence type="ECO:0000313" key="13">
    <source>
        <dbReference type="EMBL" id="NLR91761.1"/>
    </source>
</evidence>
<dbReference type="InterPro" id="IPR036156">
    <property type="entry name" value="Beta-gal/glucu_dom_sf"/>
</dbReference>
<dbReference type="Gene3D" id="2.60.120.260">
    <property type="entry name" value="Galactose-binding domain-like"/>
    <property type="match status" value="1"/>
</dbReference>
<dbReference type="Pfam" id="PF16353">
    <property type="entry name" value="LacZ_4"/>
    <property type="match status" value="1"/>
</dbReference>
<dbReference type="Pfam" id="PF02837">
    <property type="entry name" value="Glyco_hydro_2_N"/>
    <property type="match status" value="1"/>
</dbReference>
<comment type="similarity">
    <text evidence="3 10">Belongs to the glycosyl hydrolase 2 family.</text>
</comment>
<dbReference type="PROSITE" id="PS00719">
    <property type="entry name" value="GLYCOSYL_HYDROL_F2_1"/>
    <property type="match status" value="1"/>
</dbReference>
<dbReference type="SUPFAM" id="SSF49303">
    <property type="entry name" value="beta-Galactosidase/glucuronidase domain"/>
    <property type="match status" value="2"/>
</dbReference>
<dbReference type="SUPFAM" id="SSF51445">
    <property type="entry name" value="(Trans)glycosidases"/>
    <property type="match status" value="1"/>
</dbReference>
<feature type="chain" id="PRO_5030744109" description="Beta-galactosidase" evidence="11">
    <location>
        <begin position="19"/>
        <end position="1037"/>
    </location>
</feature>
<dbReference type="PROSITE" id="PS00608">
    <property type="entry name" value="GLYCOSYL_HYDROL_F2_2"/>
    <property type="match status" value="1"/>
</dbReference>
<keyword evidence="7" id="KW-0106">Calcium</keyword>
<dbReference type="RefSeq" id="WP_168882475.1">
    <property type="nucleotide sequence ID" value="NZ_JABAIL010000003.1"/>
</dbReference>
<dbReference type="InterPro" id="IPR014718">
    <property type="entry name" value="GH-type_carb-bd"/>
</dbReference>
<evidence type="ECO:0000256" key="5">
    <source>
        <dbReference type="ARBA" id="ARBA00012756"/>
    </source>
</evidence>
<dbReference type="Pfam" id="PF02836">
    <property type="entry name" value="Glyco_hydro_2_C"/>
    <property type="match status" value="1"/>
</dbReference>
<dbReference type="EC" id="3.2.1.23" evidence="5 10"/>
<dbReference type="PRINTS" id="PR00132">
    <property type="entry name" value="GLHYDRLASE2"/>
</dbReference>
<dbReference type="GO" id="GO:0009341">
    <property type="term" value="C:beta-galactosidase complex"/>
    <property type="evidence" value="ECO:0007669"/>
    <property type="project" value="InterPro"/>
</dbReference>
<evidence type="ECO:0000256" key="10">
    <source>
        <dbReference type="RuleBase" id="RU361154"/>
    </source>
</evidence>
<dbReference type="InterPro" id="IPR023232">
    <property type="entry name" value="Glyco_hydro_2_AS"/>
</dbReference>
<dbReference type="SUPFAM" id="SSF49785">
    <property type="entry name" value="Galactose-binding domain-like"/>
    <property type="match status" value="1"/>
</dbReference>
<comment type="catalytic activity">
    <reaction evidence="1 10">
        <text>Hydrolysis of terminal non-reducing beta-D-galactose residues in beta-D-galactosides.</text>
        <dbReference type="EC" id="3.2.1.23"/>
    </reaction>
</comment>
<evidence type="ECO:0000256" key="9">
    <source>
        <dbReference type="ARBA" id="ARBA00032230"/>
    </source>
</evidence>
<dbReference type="GO" id="GO:0004565">
    <property type="term" value="F:beta-galactosidase activity"/>
    <property type="evidence" value="ECO:0007669"/>
    <property type="project" value="UniProtKB-EC"/>
</dbReference>
<dbReference type="Pfam" id="PF02929">
    <property type="entry name" value="Bgal_small_N"/>
    <property type="match status" value="1"/>
</dbReference>
<dbReference type="SMART" id="SM01038">
    <property type="entry name" value="Bgal_small_N"/>
    <property type="match status" value="1"/>
</dbReference>
<evidence type="ECO:0000256" key="8">
    <source>
        <dbReference type="ARBA" id="ARBA00023295"/>
    </source>
</evidence>
<evidence type="ECO:0000256" key="6">
    <source>
        <dbReference type="ARBA" id="ARBA00022801"/>
    </source>
</evidence>
<dbReference type="InterPro" id="IPR032312">
    <property type="entry name" value="LacZ_4"/>
</dbReference>
<dbReference type="Proteomes" id="UP000585050">
    <property type="component" value="Unassembled WGS sequence"/>
</dbReference>
<feature type="domain" description="Beta galactosidase small chain/" evidence="12">
    <location>
        <begin position="757"/>
        <end position="1027"/>
    </location>
</feature>
<dbReference type="Gene3D" id="2.70.98.10">
    <property type="match status" value="1"/>
</dbReference>
<dbReference type="AlphaFoldDB" id="A0A7X8SK96"/>
<dbReference type="InterPro" id="IPR006104">
    <property type="entry name" value="Glyco_hydro_2_N"/>
</dbReference>
<comment type="subunit">
    <text evidence="4">Monomer.</text>
</comment>
<accession>A0A7X8SK96</accession>
<comment type="cofactor">
    <cofactor evidence="2">
        <name>Ca(2+)</name>
        <dbReference type="ChEBI" id="CHEBI:29108"/>
    </cofactor>
</comment>
<dbReference type="EMBL" id="JABAIL010000003">
    <property type="protein sequence ID" value="NLR91761.1"/>
    <property type="molecule type" value="Genomic_DNA"/>
</dbReference>
<dbReference type="InterPro" id="IPR006102">
    <property type="entry name" value="Ig-like_GH2"/>
</dbReference>
<dbReference type="PANTHER" id="PTHR46323:SF2">
    <property type="entry name" value="BETA-GALACTOSIDASE"/>
    <property type="match status" value="1"/>
</dbReference>
<keyword evidence="14" id="KW-1185">Reference proteome</keyword>
<sequence length="1037" mass="118599">MKRIIILFLFCVSTSLLAQQNDWENEKITQINKEAPHATLYYDASSNNVTLLNGKWDFAFYNDITKVPKNLKPNKWEKIDVPSAWQMQGYGSPIYTNITYPFEKNPPFINSKVGNSVGLYQHQFSVEKDALDQEVFLRFESVSSAFYLWVNGEKVGYSQDSWSPAEFNITKYLKEGNNSLKMQVIRWSDGSYLEDQDGWRMSGIFRDVFLIKRSKLHINDYFIQTTDVSNNSAKIQLEIDLKNTNEKVSDYQLKYSLTNNKGKIVVKGNEAINSLSTTFKTTLKKPELWSNETPNLYQLDISLLKAGKVVDQIQGKVGIREILISDKNEILLNGQPITIKGVNVVEHDPIFGKYIPKERIEKTVMTLKKYNFNTVRTSHYPASPYFYQLCDQYGLLVIDEANVESHGFGYKENETLANNPKWEKQHVERIEAMVERDKNHPSVIMWSFGNEAGNGVNMTAMQRKTKEIDTSRPTHYHFATLPSSFDTYGGGFPLHHKKQNRYIDIPDLEKIAQDGVDKPYILNEYAHGMGNAMGNLQEYQDIFEKYPAMIGGCIWDFVDQGITKSIDGQYGNQIQDVDKAHQQAQLPGEDYYWAFGGDFKHDFSNDNNFCMNGVFMSDLTPTPKSSQVKQVFQNINFTIQGVNKVVIRNEFLFTNLSEFDFSWRLLKNGKESTSGDLQVKLSPLEQGTFTLKNAPTDLDQNAEYILQFSVKQREETAWAKSGYEIAYAEKVIQPYTFNPLDKAISAAKVNSEGREIEISSSSSNIKIDKGTGEIVAYTKNGKNFFNGNMSLDFWRAPIDNDKKLMEMWQKAGFDKMMSKVQNITIENGQVKIEKIHQAQMSKFIYYTTETFGLSEEGELLIDLKLSPETVRTKAATTLPRVGYTIKVTKDIAHSTWYGKGPGSSYIDRKVGMQTGIYTASMEEQFINYAKPQENGNKSLVRWVKFHNDQQKGLAVRSSDYINFSIRKYTVEDLENAWNTWQLEEHRDFNIVNIDFIQGALGNGSCGAIPLKKYFAPVTEYHFNLEIGSIDQEIELGK</sequence>
<dbReference type="InterPro" id="IPR050347">
    <property type="entry name" value="Bact_Beta-galactosidase"/>
</dbReference>
<dbReference type="SUPFAM" id="SSF74650">
    <property type="entry name" value="Galactose mutarotase-like"/>
    <property type="match status" value="1"/>
</dbReference>
<dbReference type="Pfam" id="PF00703">
    <property type="entry name" value="Glyco_hydro_2"/>
    <property type="match status" value="1"/>
</dbReference>
<dbReference type="InterPro" id="IPR017853">
    <property type="entry name" value="GH"/>
</dbReference>
<organism evidence="13 14">
    <name type="scientific">Flammeovirga agarivorans</name>
    <dbReference type="NCBI Taxonomy" id="2726742"/>
    <lineage>
        <taxon>Bacteria</taxon>
        <taxon>Pseudomonadati</taxon>
        <taxon>Bacteroidota</taxon>
        <taxon>Cytophagia</taxon>
        <taxon>Cytophagales</taxon>
        <taxon>Flammeovirgaceae</taxon>
        <taxon>Flammeovirga</taxon>
    </lineage>
</organism>
<dbReference type="PANTHER" id="PTHR46323">
    <property type="entry name" value="BETA-GALACTOSIDASE"/>
    <property type="match status" value="1"/>
</dbReference>
<dbReference type="GO" id="GO:0030246">
    <property type="term" value="F:carbohydrate binding"/>
    <property type="evidence" value="ECO:0007669"/>
    <property type="project" value="InterPro"/>
</dbReference>
<evidence type="ECO:0000256" key="3">
    <source>
        <dbReference type="ARBA" id="ARBA00007401"/>
    </source>
</evidence>
<evidence type="ECO:0000256" key="4">
    <source>
        <dbReference type="ARBA" id="ARBA00011245"/>
    </source>
</evidence>
<evidence type="ECO:0000256" key="7">
    <source>
        <dbReference type="ARBA" id="ARBA00022837"/>
    </source>
</evidence>
<dbReference type="InterPro" id="IPR011013">
    <property type="entry name" value="Gal_mutarotase_sf_dom"/>
</dbReference>
<evidence type="ECO:0000256" key="11">
    <source>
        <dbReference type="SAM" id="SignalP"/>
    </source>
</evidence>
<proteinExistence type="inferred from homology"/>
<keyword evidence="11" id="KW-0732">Signal</keyword>
<protein>
    <recommendedName>
        <fullName evidence="5 10">Beta-galactosidase</fullName>
        <ecNumber evidence="5 10">3.2.1.23</ecNumber>
    </recommendedName>
    <alternativeName>
        <fullName evidence="9 10">Lactase</fullName>
    </alternativeName>
</protein>
<evidence type="ECO:0000256" key="1">
    <source>
        <dbReference type="ARBA" id="ARBA00001412"/>
    </source>
</evidence>
<dbReference type="Gene3D" id="3.20.20.80">
    <property type="entry name" value="Glycosidases"/>
    <property type="match status" value="1"/>
</dbReference>
<keyword evidence="8 10" id="KW-0326">Glycosidase</keyword>
<dbReference type="GO" id="GO:0005990">
    <property type="term" value="P:lactose catabolic process"/>
    <property type="evidence" value="ECO:0007669"/>
    <property type="project" value="TreeGrafter"/>
</dbReference>